<protein>
    <recommendedName>
        <fullName evidence="2">LPS-assembly protein LptD</fullName>
    </recommendedName>
</protein>
<evidence type="ECO:0000256" key="2">
    <source>
        <dbReference type="HAMAP-Rule" id="MF_01411"/>
    </source>
</evidence>
<keyword evidence="1 2" id="KW-0998">Cell outer membrane</keyword>
<dbReference type="GO" id="GO:0009279">
    <property type="term" value="C:cell outer membrane"/>
    <property type="evidence" value="ECO:0007669"/>
    <property type="project" value="UniProtKB-SubCell"/>
</dbReference>
<comment type="function">
    <text evidence="2">Together with LptE, is involved in the assembly of lipopolysaccharide (LPS) at the surface of the outer membrane.</text>
</comment>
<reference evidence="4" key="1">
    <citation type="journal article" date="2020" name="mSystems">
        <title>Genome- and Community-Level Interaction Insights into Carbon Utilization and Element Cycling Functions of Hydrothermarchaeota in Hydrothermal Sediment.</title>
        <authorList>
            <person name="Zhou Z."/>
            <person name="Liu Y."/>
            <person name="Xu W."/>
            <person name="Pan J."/>
            <person name="Luo Z.H."/>
            <person name="Li M."/>
        </authorList>
    </citation>
    <scope>NUCLEOTIDE SEQUENCE [LARGE SCALE GENOMIC DNA]</scope>
    <source>
        <strain evidence="4">HyVt-535</strain>
    </source>
</reference>
<evidence type="ECO:0000256" key="1">
    <source>
        <dbReference type="ARBA" id="ARBA00023237"/>
    </source>
</evidence>
<gene>
    <name evidence="2 4" type="primary">lptD</name>
    <name evidence="4" type="ORF">ENJ98_05655</name>
</gene>
<dbReference type="GO" id="GO:1990351">
    <property type="term" value="C:transporter complex"/>
    <property type="evidence" value="ECO:0007669"/>
    <property type="project" value="TreeGrafter"/>
</dbReference>
<dbReference type="InterPro" id="IPR020889">
    <property type="entry name" value="LipoPS_assembly_LptD"/>
</dbReference>
<accession>A0A7C5N3E7</accession>
<dbReference type="Proteomes" id="UP000886100">
    <property type="component" value="Unassembled WGS sequence"/>
</dbReference>
<dbReference type="PANTHER" id="PTHR30189:SF1">
    <property type="entry name" value="LPS-ASSEMBLY PROTEIN LPTD"/>
    <property type="match status" value="1"/>
</dbReference>
<evidence type="ECO:0000259" key="3">
    <source>
        <dbReference type="Pfam" id="PF04453"/>
    </source>
</evidence>
<keyword evidence="2" id="KW-0472">Membrane</keyword>
<dbReference type="EMBL" id="DROM01000342">
    <property type="protein sequence ID" value="HHH13703.1"/>
    <property type="molecule type" value="Genomic_DNA"/>
</dbReference>
<dbReference type="GO" id="GO:0015920">
    <property type="term" value="P:lipopolysaccharide transport"/>
    <property type="evidence" value="ECO:0007669"/>
    <property type="project" value="InterPro"/>
</dbReference>
<dbReference type="Pfam" id="PF04453">
    <property type="entry name" value="LptD"/>
    <property type="match status" value="1"/>
</dbReference>
<organism evidence="4">
    <name type="scientific">Thiolapillus brandeum</name>
    <dbReference type="NCBI Taxonomy" id="1076588"/>
    <lineage>
        <taxon>Bacteria</taxon>
        <taxon>Pseudomonadati</taxon>
        <taxon>Pseudomonadota</taxon>
        <taxon>Gammaproteobacteria</taxon>
        <taxon>Chromatiales</taxon>
        <taxon>Sedimenticolaceae</taxon>
        <taxon>Thiolapillus</taxon>
    </lineage>
</organism>
<feature type="domain" description="LptD C-terminal" evidence="3">
    <location>
        <begin position="193"/>
        <end position="556"/>
    </location>
</feature>
<dbReference type="GO" id="GO:0043165">
    <property type="term" value="P:Gram-negative-bacterium-type cell outer membrane assembly"/>
    <property type="evidence" value="ECO:0007669"/>
    <property type="project" value="UniProtKB-UniRule"/>
</dbReference>
<dbReference type="InterPro" id="IPR050218">
    <property type="entry name" value="LptD"/>
</dbReference>
<proteinExistence type="inferred from homology"/>
<name>A0A7C5N3E7_9GAMM</name>
<comment type="caution">
    <text evidence="4">The sequence shown here is derived from an EMBL/GenBank/DDBJ whole genome shotgun (WGS) entry which is preliminary data.</text>
</comment>
<comment type="similarity">
    <text evidence="2">Belongs to the LptD family.</text>
</comment>
<comment type="caution">
    <text evidence="2">Lacks conserved residue(s) required for the propagation of feature annotation.</text>
</comment>
<dbReference type="PANTHER" id="PTHR30189">
    <property type="entry name" value="LPS-ASSEMBLY PROTEIN"/>
    <property type="match status" value="1"/>
</dbReference>
<dbReference type="AlphaFoldDB" id="A0A7C5N3E7"/>
<dbReference type="HAMAP" id="MF_01411">
    <property type="entry name" value="LPS_assembly_LptD"/>
    <property type="match status" value="1"/>
</dbReference>
<sequence length="634" mass="72967">MYFLFDNEFTTAARGDYYPEEARGTLEGVDYRLLEPRARGESSRVELLDRQHSRFEQLTFTTCPPGNHGFGVRADEMEVDRDTQVAYFKNAWVDFLGVPVFYSPRLSLPLTDERRSGFLTPTFVFSSTNGFDLTVPYYFNLAPNYDATLMPRIVSERGLLVGGEFRFLYPPHNGVIRAEILPSDRKYDGNEPRGALHAHTRSNLAPGLGASVDLNWVSDDDYLRDLGQSLAMASTTFLRNRIALDYHRPDWDLLAEVRHYRTLDETISAQSRPYSLLPRLNLEWHASGGPLPAEYDFTGEFVHFYREESVTGQRIDMQPQASLPLQRAWGYLEPALALRYTSYNLQDQQPGYSDTPDRFTYTLSLDGGLYFDRPTRLLGTDTTLTLEPRAFYAYTPYRNQDELPLFDTGLLDFTFDNLFRGNRFNGPDRVGDTNQLALALTSRILHDEDGRELLRASIGQIFYFRDRRVQLDPATTPTEESSSSIIAEVTTELFRNWLLRAGMQYDPHNSERKLRQGLAQATWHGEENRRFHIAWRLREALLEQTDVAAIWPVSEKLNLIGRWYYSVQENRTVEAVGGVEYGDCCWRFRTVLRRFLEGPGDTYNNSILLELELKGLGTLGHDIDKFLDRTIYGY</sequence>
<comment type="subcellular location">
    <subcellularLocation>
        <location evidence="2">Cell outer membrane</location>
    </subcellularLocation>
</comment>
<keyword evidence="2" id="KW-0732">Signal</keyword>
<comment type="subunit">
    <text evidence="2">Component of the lipopolysaccharide transport and assembly complex. Interacts with LptE and LptA.</text>
</comment>
<dbReference type="InterPro" id="IPR007543">
    <property type="entry name" value="LptD_C"/>
</dbReference>
<evidence type="ECO:0000313" key="4">
    <source>
        <dbReference type="EMBL" id="HHH13703.1"/>
    </source>
</evidence>